<evidence type="ECO:0000256" key="3">
    <source>
        <dbReference type="ARBA" id="ARBA00022801"/>
    </source>
</evidence>
<dbReference type="InterPro" id="IPR039417">
    <property type="entry name" value="Peptidase_C1A_papain-like"/>
</dbReference>
<gene>
    <name evidence="8" type="ORF">JTE90_025299</name>
</gene>
<dbReference type="GO" id="GO:0008234">
    <property type="term" value="F:cysteine-type peptidase activity"/>
    <property type="evidence" value="ECO:0007669"/>
    <property type="project" value="UniProtKB-KW"/>
</dbReference>
<keyword evidence="4" id="KW-0788">Thiol protease</keyword>
<accession>A0AAV6V8H7</accession>
<feature type="domain" description="Cathepsin propeptide inhibitor" evidence="7">
    <location>
        <begin position="51"/>
        <end position="105"/>
    </location>
</feature>
<evidence type="ECO:0000259" key="7">
    <source>
        <dbReference type="SMART" id="SM00848"/>
    </source>
</evidence>
<evidence type="ECO:0000256" key="1">
    <source>
        <dbReference type="ARBA" id="ARBA00008455"/>
    </source>
</evidence>
<dbReference type="InterPro" id="IPR000668">
    <property type="entry name" value="Peptidase_C1A_C"/>
</dbReference>
<reference evidence="8 9" key="1">
    <citation type="journal article" date="2022" name="Nat. Ecol. Evol.">
        <title>A masculinizing supergene underlies an exaggerated male reproductive morph in a spider.</title>
        <authorList>
            <person name="Hendrickx F."/>
            <person name="De Corte Z."/>
            <person name="Sonet G."/>
            <person name="Van Belleghem S.M."/>
            <person name="Kostlbacher S."/>
            <person name="Vangestel C."/>
        </authorList>
    </citation>
    <scope>NUCLEOTIDE SEQUENCE [LARGE SCALE GENOMIC DNA]</scope>
    <source>
        <strain evidence="8">W744_W776</strain>
    </source>
</reference>
<keyword evidence="9" id="KW-1185">Reference proteome</keyword>
<dbReference type="InterPro" id="IPR025660">
    <property type="entry name" value="Pept_his_AS"/>
</dbReference>
<organism evidence="8 9">
    <name type="scientific">Oedothorax gibbosus</name>
    <dbReference type="NCBI Taxonomy" id="931172"/>
    <lineage>
        <taxon>Eukaryota</taxon>
        <taxon>Metazoa</taxon>
        <taxon>Ecdysozoa</taxon>
        <taxon>Arthropoda</taxon>
        <taxon>Chelicerata</taxon>
        <taxon>Arachnida</taxon>
        <taxon>Araneae</taxon>
        <taxon>Araneomorphae</taxon>
        <taxon>Entelegynae</taxon>
        <taxon>Araneoidea</taxon>
        <taxon>Linyphiidae</taxon>
        <taxon>Erigoninae</taxon>
        <taxon>Oedothorax</taxon>
    </lineage>
</organism>
<dbReference type="InterPro" id="IPR038765">
    <property type="entry name" value="Papain-like_cys_pep_sf"/>
</dbReference>
<dbReference type="CDD" id="cd02248">
    <property type="entry name" value="Peptidase_C1A"/>
    <property type="match status" value="1"/>
</dbReference>
<dbReference type="PANTHER" id="PTHR12411">
    <property type="entry name" value="CYSTEINE PROTEASE FAMILY C1-RELATED"/>
    <property type="match status" value="1"/>
</dbReference>
<dbReference type="PROSITE" id="PS00639">
    <property type="entry name" value="THIOL_PROTEASE_HIS"/>
    <property type="match status" value="1"/>
</dbReference>
<dbReference type="SMART" id="SM00645">
    <property type="entry name" value="Pept_C1"/>
    <property type="match status" value="1"/>
</dbReference>
<comment type="caution">
    <text evidence="8">The sequence shown here is derived from an EMBL/GenBank/DDBJ whole genome shotgun (WGS) entry which is preliminary data.</text>
</comment>
<dbReference type="FunFam" id="3.90.70.10:FF:000006">
    <property type="entry name" value="Cathepsin S"/>
    <property type="match status" value="1"/>
</dbReference>
<evidence type="ECO:0000256" key="2">
    <source>
        <dbReference type="ARBA" id="ARBA00022670"/>
    </source>
</evidence>
<protein>
    <submittedName>
        <fullName evidence="8">Uncharacterized protein</fullName>
    </submittedName>
</protein>
<dbReference type="SUPFAM" id="SSF54001">
    <property type="entry name" value="Cysteine proteinases"/>
    <property type="match status" value="1"/>
</dbReference>
<keyword evidence="5" id="KW-1015">Disulfide bond</keyword>
<dbReference type="InterPro" id="IPR025661">
    <property type="entry name" value="Pept_asp_AS"/>
</dbReference>
<dbReference type="Pfam" id="PF00112">
    <property type="entry name" value="Peptidase_C1"/>
    <property type="match status" value="1"/>
</dbReference>
<dbReference type="EMBL" id="JAFNEN010000146">
    <property type="protein sequence ID" value="KAG8192033.1"/>
    <property type="molecule type" value="Genomic_DNA"/>
</dbReference>
<dbReference type="InterPro" id="IPR013128">
    <property type="entry name" value="Peptidase_C1A"/>
</dbReference>
<evidence type="ECO:0000259" key="6">
    <source>
        <dbReference type="SMART" id="SM00645"/>
    </source>
</evidence>
<comment type="similarity">
    <text evidence="1">Belongs to the peptidase C1 family.</text>
</comment>
<dbReference type="AlphaFoldDB" id="A0AAV6V8H7"/>
<feature type="domain" description="Peptidase C1A papain C-terminal" evidence="6">
    <location>
        <begin position="93"/>
        <end position="303"/>
    </location>
</feature>
<evidence type="ECO:0000256" key="4">
    <source>
        <dbReference type="ARBA" id="ARBA00022807"/>
    </source>
</evidence>
<dbReference type="PRINTS" id="PR00705">
    <property type="entry name" value="PAPAIN"/>
</dbReference>
<dbReference type="Gene3D" id="3.90.70.10">
    <property type="entry name" value="Cysteine proteinases"/>
    <property type="match status" value="1"/>
</dbReference>
<dbReference type="InterPro" id="IPR013201">
    <property type="entry name" value="Prot_inhib_I29"/>
</dbReference>
<evidence type="ECO:0000313" key="8">
    <source>
        <dbReference type="EMBL" id="KAG8192033.1"/>
    </source>
</evidence>
<proteinExistence type="inferred from homology"/>
<keyword evidence="2" id="KW-0645">Protease</keyword>
<evidence type="ECO:0000256" key="5">
    <source>
        <dbReference type="ARBA" id="ARBA00023157"/>
    </source>
</evidence>
<keyword evidence="3" id="KW-0378">Hydrolase</keyword>
<sequence length="304" mass="33718">MKVFYGYLKNMIVYCGLLIKGSIMKSLILLVLLTLAACNSNPFDPELDEFWANFKSVFGKAYDSREESARRLIWEQRVADIVRHNLKADMGIVSYKKGLNKYSDLQQCGSCWAFSATGSLEGQHFKKSGKLVSLSEQNLVDCSQAEGNSGCGGGWMDQAFEYVKKNHGIDTEKSYPYNADEEKCHFKKSQVGANCTGYVDIPQKDEKALQKAVATIGPISVAINAGGDFDNYESGVYDPERCPGELDYLNHGVLVVGYGTDNGKDYWIVKNSWGDSFGEKGYIRMIRNKNNACGIATKASYPLV</sequence>
<dbReference type="Gene3D" id="1.10.287.2250">
    <property type="match status" value="1"/>
</dbReference>
<evidence type="ECO:0000313" key="9">
    <source>
        <dbReference type="Proteomes" id="UP000827092"/>
    </source>
</evidence>
<dbReference type="Proteomes" id="UP000827092">
    <property type="component" value="Unassembled WGS sequence"/>
</dbReference>
<dbReference type="SMART" id="SM00848">
    <property type="entry name" value="Inhibitor_I29"/>
    <property type="match status" value="1"/>
</dbReference>
<name>A0AAV6V8H7_9ARAC</name>
<dbReference type="GO" id="GO:0006508">
    <property type="term" value="P:proteolysis"/>
    <property type="evidence" value="ECO:0007669"/>
    <property type="project" value="UniProtKB-KW"/>
</dbReference>
<dbReference type="PROSITE" id="PS00640">
    <property type="entry name" value="THIOL_PROTEASE_ASN"/>
    <property type="match status" value="1"/>
</dbReference>